<accession>A0A9W9SKB3</accession>
<dbReference type="Pfam" id="PF24809">
    <property type="entry name" value="DUF7708"/>
    <property type="match status" value="1"/>
</dbReference>
<feature type="domain" description="Nephrocystin 3-like N-terminal" evidence="3">
    <location>
        <begin position="303"/>
        <end position="475"/>
    </location>
</feature>
<dbReference type="Gene3D" id="3.40.50.300">
    <property type="entry name" value="P-loop containing nucleotide triphosphate hydrolases"/>
    <property type="match status" value="1"/>
</dbReference>
<dbReference type="EMBL" id="JAPZBS010000004">
    <property type="protein sequence ID" value="KAJ5377908.1"/>
    <property type="molecule type" value="Genomic_DNA"/>
</dbReference>
<organism evidence="4 5">
    <name type="scientific">Penicillium cataractarum</name>
    <dbReference type="NCBI Taxonomy" id="2100454"/>
    <lineage>
        <taxon>Eukaryota</taxon>
        <taxon>Fungi</taxon>
        <taxon>Dikarya</taxon>
        <taxon>Ascomycota</taxon>
        <taxon>Pezizomycotina</taxon>
        <taxon>Eurotiomycetes</taxon>
        <taxon>Eurotiomycetidae</taxon>
        <taxon>Eurotiales</taxon>
        <taxon>Aspergillaceae</taxon>
        <taxon>Penicillium</taxon>
    </lineage>
</organism>
<evidence type="ECO:0000259" key="3">
    <source>
        <dbReference type="Pfam" id="PF24883"/>
    </source>
</evidence>
<dbReference type="InterPro" id="IPR036770">
    <property type="entry name" value="Ankyrin_rpt-contain_sf"/>
</dbReference>
<gene>
    <name evidence="4" type="ORF">N7496_005317</name>
</gene>
<dbReference type="Pfam" id="PF24883">
    <property type="entry name" value="NPHP3_N"/>
    <property type="match status" value="1"/>
</dbReference>
<protein>
    <recommendedName>
        <fullName evidence="6">NACHT domain-containing protein</fullName>
    </recommendedName>
</protein>
<evidence type="ECO:0000259" key="2">
    <source>
        <dbReference type="Pfam" id="PF24809"/>
    </source>
</evidence>
<dbReference type="PANTHER" id="PTHR10039:SF16">
    <property type="entry name" value="GPI INOSITOL-DEACYLASE"/>
    <property type="match status" value="1"/>
</dbReference>
<dbReference type="InterPro" id="IPR056884">
    <property type="entry name" value="NPHP3-like_N"/>
</dbReference>
<dbReference type="Gene3D" id="1.25.40.20">
    <property type="entry name" value="Ankyrin repeat-containing domain"/>
    <property type="match status" value="1"/>
</dbReference>
<reference evidence="4" key="1">
    <citation type="submission" date="2022-11" db="EMBL/GenBank/DDBJ databases">
        <authorList>
            <person name="Petersen C."/>
        </authorList>
    </citation>
    <scope>NUCLEOTIDE SEQUENCE</scope>
    <source>
        <strain evidence="4">IBT 29864</strain>
    </source>
</reference>
<dbReference type="PANTHER" id="PTHR10039">
    <property type="entry name" value="AMELOGENIN"/>
    <property type="match status" value="1"/>
</dbReference>
<comment type="caution">
    <text evidence="4">The sequence shown here is derived from an EMBL/GenBank/DDBJ whole genome shotgun (WGS) entry which is preliminary data.</text>
</comment>
<dbReference type="InterPro" id="IPR056125">
    <property type="entry name" value="DUF7708"/>
</dbReference>
<evidence type="ECO:0000256" key="1">
    <source>
        <dbReference type="ARBA" id="ARBA00022737"/>
    </source>
</evidence>
<feature type="domain" description="DUF7708" evidence="2">
    <location>
        <begin position="79"/>
        <end position="221"/>
    </location>
</feature>
<dbReference type="RefSeq" id="XP_056556771.1">
    <property type="nucleotide sequence ID" value="XM_056698246.1"/>
</dbReference>
<dbReference type="GeneID" id="81437425"/>
<dbReference type="SUPFAM" id="SSF48403">
    <property type="entry name" value="Ankyrin repeat"/>
    <property type="match status" value="1"/>
</dbReference>
<keyword evidence="5" id="KW-1185">Reference proteome</keyword>
<name>A0A9W9SKB3_9EURO</name>
<dbReference type="Proteomes" id="UP001147782">
    <property type="component" value="Unassembled WGS sequence"/>
</dbReference>
<dbReference type="OrthoDB" id="7464126at2759"/>
<keyword evidence="1" id="KW-0677">Repeat</keyword>
<evidence type="ECO:0000313" key="5">
    <source>
        <dbReference type="Proteomes" id="UP001147782"/>
    </source>
</evidence>
<sequence>MGSHTQSLWTCAAGKLDEADQSLLAFGQEINNEISDQRTLDIVELLTHTTNEAYELCIRKRWQIKLPGRKDKIIVRDLLGKITHWIQVFKNVGDQAVSFDPGYAALPWAGARFLLQIATNDFKQFDFVVEGAAKITRITARYRIVECLYLQRSSAATTLLEQAVVRLYTTMLNYLVQANRYFQQRTGIRILKSGILAQNDFQDLLEKMDTEEREADHCADLVKTEMANETADQFASLSLEINNIALLRDALDRIEQPISQTAHQLQQVEDYLSNVQRRDMLDWLSSQPYHDHHTDIQPKVLEGTCQWVVQHPEFSKWQNDSKNTLLWLHGTQGSGKSCLTSTVIDEIMKASESNDMHALAYFYCSRDTAEPQRAKPRSILACIARQLSRQSQTQSIAPPTLALYHKLHSVDGSRRTPSIVELCHLIRELTELYDRSMIVVDALDECDVDTRWELVEALESINESASLVKVFVSSREEGDLRLSLQTHSGLQVTSLENEDDIRKFVEFETDRLVAKKQLLAYIRKKQTKEELTELIKEDVVSKAKGMFRWAELQLQSLRGIRAEKDIRSELSRIPRDLSALYQDLYDKALETTQETDQVVFQHTLKWMLSAQQNLTHRDFFLAITAFTDLGPDDLDEEFILDLLSNFVVSSTTEEGDRFFRFAHLSVREFLEKIPEYSTEWTNTFAAEVTLLTLICASDSPSANEFINKLGVVPLDIVPFSEISSNEEGIHDYSLNFWVNHCVLSGEQNRSAEDLNVQKLLHFFLFNDSDDNCPLNCWALYLRSLRFGNLGTIMTNYQSPHDRAFLLACFFGLDEIVRMTLNHGLEDRVKEEGALLAFKQGYGSTSTAELLIGPQGDAKLREYVLYHLGDPRRTDEYVEADVVRRMLDLVEPAQITEKVILNAKNLDSEIIYMLLYHNKDLRITEEMVRKCSRCRGAMIAFVDREPDIEIGSDTLIAIIRTSPFDAELCINLINRADPASINFEVISWIARLAGKPEHEEEAMPILLLLLERVGPPDFTSLDFNETFAITQAFAKDRTGKVVKTLLDHGWPITPRLLRRAASYGNPTVYPLIFNAAGGSCEVTPELLEAAVKNDETNGQEILKYLVSKSSQPIDDETWAKLIGYCEKCETLRYLLDMKPNVQVPESALLHIARENNFTSSATMTMLLNDGRDLEVTDAVMGAALQNMEYGEHVPQLLNRHGAELITKPMLIGAVSNASFGDEMTRALIHRKIPIEAATAEVINAVIKNTHSGLQILRMLEAQFEPFEFTDENIETAVSGSLQMIKLVFERGSVTHATSSMLLKAASEGTLDGMKFLLRLDDAIVTPETLIAAAGGEYGAKMLQLLWDLNPDIKPGVEMFIEMFMKSVDIPALESGATTFLLDRVHDQVAQQVLEVATSIEYMDRFRVEILVEALLESSLPVKVTSEMVARVRGHRHLNRDVWNVIKHYAGLIETQEIADK</sequence>
<evidence type="ECO:0000313" key="4">
    <source>
        <dbReference type="EMBL" id="KAJ5377908.1"/>
    </source>
</evidence>
<reference evidence="4" key="2">
    <citation type="journal article" date="2023" name="IMA Fungus">
        <title>Comparative genomic study of the Penicillium genus elucidates a diverse pangenome and 15 lateral gene transfer events.</title>
        <authorList>
            <person name="Petersen C."/>
            <person name="Sorensen T."/>
            <person name="Nielsen M.R."/>
            <person name="Sondergaard T.E."/>
            <person name="Sorensen J.L."/>
            <person name="Fitzpatrick D.A."/>
            <person name="Frisvad J.C."/>
            <person name="Nielsen K.L."/>
        </authorList>
    </citation>
    <scope>NUCLEOTIDE SEQUENCE</scope>
    <source>
        <strain evidence="4">IBT 29864</strain>
    </source>
</reference>
<dbReference type="InterPro" id="IPR027417">
    <property type="entry name" value="P-loop_NTPase"/>
</dbReference>
<dbReference type="SUPFAM" id="SSF52540">
    <property type="entry name" value="P-loop containing nucleoside triphosphate hydrolases"/>
    <property type="match status" value="1"/>
</dbReference>
<evidence type="ECO:0008006" key="6">
    <source>
        <dbReference type="Google" id="ProtNLM"/>
    </source>
</evidence>
<proteinExistence type="predicted"/>